<organism evidence="1 2">
    <name type="scientific">Vibrio owensii</name>
    <dbReference type="NCBI Taxonomy" id="696485"/>
    <lineage>
        <taxon>Bacteria</taxon>
        <taxon>Pseudomonadati</taxon>
        <taxon>Pseudomonadota</taxon>
        <taxon>Gammaproteobacteria</taxon>
        <taxon>Vibrionales</taxon>
        <taxon>Vibrionaceae</taxon>
        <taxon>Vibrio</taxon>
    </lineage>
</organism>
<comment type="caution">
    <text evidence="1">The sequence shown here is derived from an EMBL/GenBank/DDBJ whole genome shotgun (WGS) entry which is preliminary data.</text>
</comment>
<dbReference type="RefSeq" id="WP_409929986.1">
    <property type="nucleotide sequence ID" value="NZ_CAKMTQ010000001.1"/>
</dbReference>
<dbReference type="SUPFAM" id="SSF52402">
    <property type="entry name" value="Adenine nucleotide alpha hydrolases-like"/>
    <property type="match status" value="1"/>
</dbReference>
<dbReference type="Gene3D" id="3.40.50.620">
    <property type="entry name" value="HUPs"/>
    <property type="match status" value="1"/>
</dbReference>
<name>A0AAU9PYK8_9VIBR</name>
<dbReference type="InterPro" id="IPR014729">
    <property type="entry name" value="Rossmann-like_a/b/a_fold"/>
</dbReference>
<accession>A0AAU9PYK8</accession>
<sequence length="257" mass="29765">MRKQSLTHEDFLEIKKKAENRPIAEIDNLIDDAVFRIERFAKNKKFAFSWSGGKDSLALQYVCEMAGISDCVLGVSQLEYPAFMKWVTNNMPEGLSVINTGFGLQQILKKPELLFPQNATLAAMWFKNVQHKAQAQYYKQHDLDGIILGRRYEDGNFCGRDGNDFYTSRGVLRYSPIATWTHFDIFSVLHAKGIEEPPFYKWPRGYRCGTHPWAARQWCESELHGWREVYQIDPDIVHEMADFFKGAKRVCVEYSGM</sequence>
<evidence type="ECO:0000313" key="1">
    <source>
        <dbReference type="EMBL" id="CAH1521304.1"/>
    </source>
</evidence>
<evidence type="ECO:0000313" key="2">
    <source>
        <dbReference type="Proteomes" id="UP001295420"/>
    </source>
</evidence>
<protein>
    <submittedName>
        <fullName evidence="1">3'-phosphoadenosine 5'-phosphosulfate sulfotransferase (PAPS reductase)/FAD synthetase</fullName>
    </submittedName>
</protein>
<dbReference type="Proteomes" id="UP001295420">
    <property type="component" value="Unassembled WGS sequence"/>
</dbReference>
<dbReference type="AlphaFoldDB" id="A0AAU9PYK8"/>
<dbReference type="EMBL" id="CAKMTQ010000001">
    <property type="protein sequence ID" value="CAH1521304.1"/>
    <property type="molecule type" value="Genomic_DNA"/>
</dbReference>
<proteinExistence type="predicted"/>
<reference evidence="1" key="1">
    <citation type="submission" date="2022-01" db="EMBL/GenBank/DDBJ databases">
        <authorList>
            <person name="Lagorce A."/>
        </authorList>
    </citation>
    <scope>NUCLEOTIDE SEQUENCE</scope>
    <source>
        <strain evidence="1">Th15_F1_D04</strain>
    </source>
</reference>
<gene>
    <name evidence="1" type="ORF">THF1D04_10753</name>
</gene>